<evidence type="ECO:0000256" key="7">
    <source>
        <dbReference type="ARBA" id="ARBA00023065"/>
    </source>
</evidence>
<feature type="transmembrane region" description="Helical" evidence="9">
    <location>
        <begin position="12"/>
        <end position="31"/>
    </location>
</feature>
<dbReference type="Pfam" id="PF02254">
    <property type="entry name" value="TrkA_N"/>
    <property type="match status" value="1"/>
</dbReference>
<feature type="transmembrane region" description="Helical" evidence="9">
    <location>
        <begin position="358"/>
        <end position="375"/>
    </location>
</feature>
<dbReference type="AlphaFoldDB" id="A0A6L5YXT2"/>
<evidence type="ECO:0000256" key="1">
    <source>
        <dbReference type="ARBA" id="ARBA00004651"/>
    </source>
</evidence>
<feature type="transmembrane region" description="Helical" evidence="9">
    <location>
        <begin position="51"/>
        <end position="70"/>
    </location>
</feature>
<dbReference type="Proteomes" id="UP000474957">
    <property type="component" value="Unassembled WGS sequence"/>
</dbReference>
<dbReference type="InterPro" id="IPR003148">
    <property type="entry name" value="RCK_N"/>
</dbReference>
<feature type="transmembrane region" description="Helical" evidence="9">
    <location>
        <begin position="150"/>
        <end position="173"/>
    </location>
</feature>
<keyword evidence="8 9" id="KW-0472">Membrane</keyword>
<feature type="domain" description="Cation/H+ exchanger transmembrane" evidence="10">
    <location>
        <begin position="12"/>
        <end position="380"/>
    </location>
</feature>
<dbReference type="PANTHER" id="PTHR32507:SF0">
    <property type="entry name" value="NA(+)_H(+) ANTIPORTER 2-RELATED"/>
    <property type="match status" value="1"/>
</dbReference>
<reference evidence="12 13" key="1">
    <citation type="submission" date="2019-10" db="EMBL/GenBank/DDBJ databases">
        <title>Cognatihalovulum marinum gen. nov. sp. nov., a new member of the family Rhodobacteraceae isolated from deep seawater of the Northwest Indian Ocean.</title>
        <authorList>
            <person name="Ruan C."/>
            <person name="Wang J."/>
            <person name="Zheng X."/>
            <person name="Song L."/>
            <person name="Zhu Y."/>
            <person name="Huang Y."/>
            <person name="Lu Z."/>
            <person name="Du W."/>
            <person name="Huang L."/>
            <person name="Dai X."/>
        </authorList>
    </citation>
    <scope>NUCLEOTIDE SEQUENCE [LARGE SCALE GENOMIC DNA]</scope>
    <source>
        <strain evidence="12 13">2CG4</strain>
    </source>
</reference>
<evidence type="ECO:0000313" key="12">
    <source>
        <dbReference type="EMBL" id="MSU89143.1"/>
    </source>
</evidence>
<gene>
    <name evidence="12" type="ORF">GE300_05840</name>
</gene>
<dbReference type="EMBL" id="WIND01000003">
    <property type="protein sequence ID" value="MSU89143.1"/>
    <property type="molecule type" value="Genomic_DNA"/>
</dbReference>
<feature type="transmembrane region" description="Helical" evidence="9">
    <location>
        <begin position="262"/>
        <end position="279"/>
    </location>
</feature>
<evidence type="ECO:0000256" key="9">
    <source>
        <dbReference type="SAM" id="Phobius"/>
    </source>
</evidence>
<comment type="subcellular location">
    <subcellularLocation>
        <location evidence="1">Cell membrane</location>
        <topology evidence="1">Multi-pass membrane protein</topology>
    </subcellularLocation>
</comment>
<keyword evidence="6 9" id="KW-1133">Transmembrane helix</keyword>
<keyword evidence="7" id="KW-0406">Ion transport</keyword>
<keyword evidence="2" id="KW-0813">Transport</keyword>
<dbReference type="GO" id="GO:1902600">
    <property type="term" value="P:proton transmembrane transport"/>
    <property type="evidence" value="ECO:0007669"/>
    <property type="project" value="InterPro"/>
</dbReference>
<dbReference type="SUPFAM" id="SSF51735">
    <property type="entry name" value="NAD(P)-binding Rossmann-fold domains"/>
    <property type="match status" value="1"/>
</dbReference>
<proteinExistence type="predicted"/>
<keyword evidence="5 9" id="KW-0812">Transmembrane</keyword>
<keyword evidence="4" id="KW-1003">Cell membrane</keyword>
<dbReference type="Gene3D" id="1.20.1530.20">
    <property type="match status" value="1"/>
</dbReference>
<name>A0A6L5YXT2_9RHOB</name>
<organism evidence="12 13">
    <name type="scientific">Halovulum marinum</name>
    <dbReference type="NCBI Taxonomy" id="2662447"/>
    <lineage>
        <taxon>Bacteria</taxon>
        <taxon>Pseudomonadati</taxon>
        <taxon>Pseudomonadota</taxon>
        <taxon>Alphaproteobacteria</taxon>
        <taxon>Rhodobacterales</taxon>
        <taxon>Paracoccaceae</taxon>
        <taxon>Halovulum</taxon>
    </lineage>
</organism>
<evidence type="ECO:0000259" key="10">
    <source>
        <dbReference type="Pfam" id="PF00999"/>
    </source>
</evidence>
<protein>
    <submittedName>
        <fullName evidence="12">Sodium:proton antiporter</fullName>
    </submittedName>
</protein>
<feature type="transmembrane region" description="Helical" evidence="9">
    <location>
        <begin position="291"/>
        <end position="311"/>
    </location>
</feature>
<dbReference type="Gene3D" id="3.40.50.720">
    <property type="entry name" value="NAD(P)-binding Rossmann-like Domain"/>
    <property type="match status" value="1"/>
</dbReference>
<evidence type="ECO:0000313" key="13">
    <source>
        <dbReference type="Proteomes" id="UP000474957"/>
    </source>
</evidence>
<dbReference type="GO" id="GO:0005886">
    <property type="term" value="C:plasma membrane"/>
    <property type="evidence" value="ECO:0007669"/>
    <property type="project" value="UniProtKB-SubCell"/>
</dbReference>
<dbReference type="GO" id="GO:0006813">
    <property type="term" value="P:potassium ion transport"/>
    <property type="evidence" value="ECO:0007669"/>
    <property type="project" value="InterPro"/>
</dbReference>
<feature type="transmembrane region" description="Helical" evidence="9">
    <location>
        <begin position="179"/>
        <end position="197"/>
    </location>
</feature>
<dbReference type="InterPro" id="IPR038770">
    <property type="entry name" value="Na+/solute_symporter_sf"/>
</dbReference>
<accession>A0A6L5YXT2</accession>
<evidence type="ECO:0000256" key="6">
    <source>
        <dbReference type="ARBA" id="ARBA00022989"/>
    </source>
</evidence>
<sequence>MIGGLGIGAQWLAWRLQMPAIVLMLAAGLVAGPMTGLLDPEAAFGELLRPVVAVAVAVILFEGGLTLNLHELRATGPAVRRMVLVGAPLGWLFATLASRYGAGLDWASATVFGGILVVTGPTVIIPLLRQARLKSRPAQVLRWEAIVNDPVGALCAVLAFEVIAALAGAGTLARAAEDFALGVGVAALAGLAVGRAIAWAFRRGQVPEYMKVPVLFGAVLAVYASTDSLLHESGLLAVTVMGVVLANARLESFEELRRFKEHVTVILVSGVFILLAAALDTEQLAQLDWRAVLFILAIVLVARPLAVSIALAGTGLPWQEKLITAWIAPRGIVAVAVAGLFGARLVELGFEDGARLPPLAFALVAATVVLSGFSIRPVARALGLVSTDVPGVLIVGGSPWTVALAERLRGAELPVLVADRNWHRLAAARAAKLPYYHGEILSEAAEHHLDMNAYGTLVAATDNDAYNTLVCTDFAPEFGRSNVFQPGRAEADGNPRGLPVTLGGRPFGGGLTHAELARRGTDGDGFRLSELDKEQADWDAWRAAHPGASPLAVLSGGEIGFLGRTDPPRLRAGDRLLWLAAADAPAPPPGGNDAPDDED</sequence>
<dbReference type="InterPro" id="IPR036291">
    <property type="entry name" value="NAD(P)-bd_dom_sf"/>
</dbReference>
<dbReference type="GO" id="GO:0015297">
    <property type="term" value="F:antiporter activity"/>
    <property type="evidence" value="ECO:0007669"/>
    <property type="project" value="UniProtKB-KW"/>
</dbReference>
<dbReference type="PANTHER" id="PTHR32507">
    <property type="entry name" value="NA(+)/H(+) ANTIPORTER 1"/>
    <property type="match status" value="1"/>
</dbReference>
<feature type="transmembrane region" description="Helical" evidence="9">
    <location>
        <begin position="323"/>
        <end position="346"/>
    </location>
</feature>
<evidence type="ECO:0000256" key="5">
    <source>
        <dbReference type="ARBA" id="ARBA00022692"/>
    </source>
</evidence>
<feature type="transmembrane region" description="Helical" evidence="9">
    <location>
        <begin position="82"/>
        <end position="100"/>
    </location>
</feature>
<dbReference type="InterPro" id="IPR006153">
    <property type="entry name" value="Cation/H_exchanger_TM"/>
</dbReference>
<dbReference type="Pfam" id="PF00999">
    <property type="entry name" value="Na_H_Exchanger"/>
    <property type="match status" value="1"/>
</dbReference>
<evidence type="ECO:0000256" key="2">
    <source>
        <dbReference type="ARBA" id="ARBA00022448"/>
    </source>
</evidence>
<keyword evidence="3" id="KW-0050">Antiport</keyword>
<evidence type="ECO:0000256" key="4">
    <source>
        <dbReference type="ARBA" id="ARBA00022475"/>
    </source>
</evidence>
<feature type="domain" description="RCK N-terminal" evidence="11">
    <location>
        <begin position="392"/>
        <end position="472"/>
    </location>
</feature>
<comment type="caution">
    <text evidence="12">The sequence shown here is derived from an EMBL/GenBank/DDBJ whole genome shotgun (WGS) entry which is preliminary data.</text>
</comment>
<evidence type="ECO:0000259" key="11">
    <source>
        <dbReference type="Pfam" id="PF02254"/>
    </source>
</evidence>
<evidence type="ECO:0000256" key="3">
    <source>
        <dbReference type="ARBA" id="ARBA00022449"/>
    </source>
</evidence>
<keyword evidence="13" id="KW-1185">Reference proteome</keyword>
<evidence type="ECO:0000256" key="8">
    <source>
        <dbReference type="ARBA" id="ARBA00023136"/>
    </source>
</evidence>
<feature type="transmembrane region" description="Helical" evidence="9">
    <location>
        <begin position="106"/>
        <end position="129"/>
    </location>
</feature>